<dbReference type="InterPro" id="IPR018488">
    <property type="entry name" value="cNMP-bd_CS"/>
</dbReference>
<organism evidence="3 4">
    <name type="scientific">Candidatus Gallitreponema excrementavium</name>
    <dbReference type="NCBI Taxonomy" id="2840840"/>
    <lineage>
        <taxon>Bacteria</taxon>
        <taxon>Pseudomonadati</taxon>
        <taxon>Spirochaetota</taxon>
        <taxon>Spirochaetia</taxon>
        <taxon>Spirochaetales</taxon>
        <taxon>Candidatus Gallitreponema</taxon>
    </lineage>
</organism>
<sequence length="408" mass="46440">MLQLGIINFTKGAYITVEGKAEADKFYIIQQGKVRIRKETEIVAEEGGNLLGPGDFIGVVSCLSGHSQIETAIAETNVTIITVRKDQYPSLIKDNTPVAMKIILLFSRRMRYLDEALARIALKKTAENDSSHIFNVGEFYVRQGKYNIAMYAYYQYLKANPGGRFARRAKERFLMLRKTAKPVYLEPGTSEMSRFYPRDMMIFSEAQPGSELYIIQKGQVKISKVVDNNEVLLAVLNPGDIFGEMALLENKPRSASAIAYEDCTILVVNRANFEQMVHSQPQLISRLTVTLSDRIWLMYKQLANTLISDIQGKMYDMMCLQLEKNRIPFNNNSYIFPFGPRELATMCGIPTEKQEEAVRTLLQNKKIQLNEKKLQVSSTAELLSQATFYKKKQMIESSRLAGRKTITW</sequence>
<dbReference type="GO" id="GO:0005829">
    <property type="term" value="C:cytosol"/>
    <property type="evidence" value="ECO:0007669"/>
    <property type="project" value="TreeGrafter"/>
</dbReference>
<dbReference type="SMART" id="SM00100">
    <property type="entry name" value="cNMP"/>
    <property type="match status" value="1"/>
</dbReference>
<dbReference type="Proteomes" id="UP000823638">
    <property type="component" value="Unassembled WGS sequence"/>
</dbReference>
<gene>
    <name evidence="3" type="ORF">IAA81_08575</name>
</gene>
<dbReference type="InterPro" id="IPR050397">
    <property type="entry name" value="Env_Response_Regulators"/>
</dbReference>
<evidence type="ECO:0000313" key="4">
    <source>
        <dbReference type="Proteomes" id="UP000823638"/>
    </source>
</evidence>
<keyword evidence="1" id="KW-0802">TPR repeat</keyword>
<dbReference type="PROSITE" id="PS50005">
    <property type="entry name" value="TPR"/>
    <property type="match status" value="1"/>
</dbReference>
<proteinExistence type="predicted"/>
<evidence type="ECO:0000259" key="2">
    <source>
        <dbReference type="PROSITE" id="PS50042"/>
    </source>
</evidence>
<dbReference type="InterPro" id="IPR000595">
    <property type="entry name" value="cNMP-bd_dom"/>
</dbReference>
<dbReference type="PANTHER" id="PTHR24567">
    <property type="entry name" value="CRP FAMILY TRANSCRIPTIONAL REGULATORY PROTEIN"/>
    <property type="match status" value="1"/>
</dbReference>
<reference evidence="3" key="1">
    <citation type="submission" date="2020-10" db="EMBL/GenBank/DDBJ databases">
        <authorList>
            <person name="Gilroy R."/>
        </authorList>
    </citation>
    <scope>NUCLEOTIDE SEQUENCE</scope>
    <source>
        <strain evidence="3">10532</strain>
    </source>
</reference>
<feature type="domain" description="Cyclic nucleotide-binding" evidence="2">
    <location>
        <begin position="196"/>
        <end position="294"/>
    </location>
</feature>
<dbReference type="InterPro" id="IPR014710">
    <property type="entry name" value="RmlC-like_jellyroll"/>
</dbReference>
<dbReference type="PANTHER" id="PTHR24567:SF74">
    <property type="entry name" value="HTH-TYPE TRANSCRIPTIONAL REGULATOR ARCR"/>
    <property type="match status" value="1"/>
</dbReference>
<dbReference type="Gene3D" id="2.60.120.10">
    <property type="entry name" value="Jelly Rolls"/>
    <property type="match status" value="2"/>
</dbReference>
<dbReference type="EMBL" id="JADIMM010000099">
    <property type="protein sequence ID" value="MBO8458260.1"/>
    <property type="molecule type" value="Genomic_DNA"/>
</dbReference>
<dbReference type="PROSITE" id="PS00889">
    <property type="entry name" value="CNMP_BINDING_2"/>
    <property type="match status" value="1"/>
</dbReference>
<dbReference type="InterPro" id="IPR019734">
    <property type="entry name" value="TPR_rpt"/>
</dbReference>
<dbReference type="AlphaFoldDB" id="A0A9D9HQS7"/>
<dbReference type="Pfam" id="PF00027">
    <property type="entry name" value="cNMP_binding"/>
    <property type="match status" value="2"/>
</dbReference>
<evidence type="ECO:0000313" key="3">
    <source>
        <dbReference type="EMBL" id="MBO8458260.1"/>
    </source>
</evidence>
<comment type="caution">
    <text evidence="3">The sequence shown here is derived from an EMBL/GenBank/DDBJ whole genome shotgun (WGS) entry which is preliminary data.</text>
</comment>
<protein>
    <submittedName>
        <fullName evidence="3">Cyclic nucleotide-binding domain-containing protein</fullName>
    </submittedName>
</protein>
<evidence type="ECO:0000256" key="1">
    <source>
        <dbReference type="PROSITE-ProRule" id="PRU00339"/>
    </source>
</evidence>
<reference evidence="3" key="2">
    <citation type="journal article" date="2021" name="PeerJ">
        <title>Extensive microbial diversity within the chicken gut microbiome revealed by metagenomics and culture.</title>
        <authorList>
            <person name="Gilroy R."/>
            <person name="Ravi A."/>
            <person name="Getino M."/>
            <person name="Pursley I."/>
            <person name="Horton D.L."/>
            <person name="Alikhan N.F."/>
            <person name="Baker D."/>
            <person name="Gharbi K."/>
            <person name="Hall N."/>
            <person name="Watson M."/>
            <person name="Adriaenssens E.M."/>
            <person name="Foster-Nyarko E."/>
            <person name="Jarju S."/>
            <person name="Secka A."/>
            <person name="Antonio M."/>
            <person name="Oren A."/>
            <person name="Chaudhuri R.R."/>
            <person name="La Ragione R."/>
            <person name="Hildebrand F."/>
            <person name="Pallen M.J."/>
        </authorList>
    </citation>
    <scope>NUCLEOTIDE SEQUENCE</scope>
    <source>
        <strain evidence="3">10532</strain>
    </source>
</reference>
<name>A0A9D9HQS7_9SPIR</name>
<dbReference type="InterPro" id="IPR018490">
    <property type="entry name" value="cNMP-bd_dom_sf"/>
</dbReference>
<dbReference type="SUPFAM" id="SSF51206">
    <property type="entry name" value="cAMP-binding domain-like"/>
    <property type="match status" value="2"/>
</dbReference>
<dbReference type="PROSITE" id="PS50042">
    <property type="entry name" value="CNMP_BINDING_3"/>
    <property type="match status" value="2"/>
</dbReference>
<feature type="repeat" description="TPR" evidence="1">
    <location>
        <begin position="130"/>
        <end position="163"/>
    </location>
</feature>
<feature type="domain" description="Cyclic nucleotide-binding" evidence="2">
    <location>
        <begin position="23"/>
        <end position="109"/>
    </location>
</feature>
<accession>A0A9D9HQS7</accession>
<dbReference type="CDD" id="cd00038">
    <property type="entry name" value="CAP_ED"/>
    <property type="match status" value="2"/>
</dbReference>
<dbReference type="GO" id="GO:0003700">
    <property type="term" value="F:DNA-binding transcription factor activity"/>
    <property type="evidence" value="ECO:0007669"/>
    <property type="project" value="TreeGrafter"/>
</dbReference>